<keyword evidence="2" id="KW-0812">Transmembrane</keyword>
<keyword evidence="3" id="KW-1133">Transmembrane helix</keyword>
<proteinExistence type="predicted"/>
<keyword evidence="8" id="KW-1185">Reference proteome</keyword>
<feature type="region of interest" description="Disordered" evidence="5">
    <location>
        <begin position="1"/>
        <end position="173"/>
    </location>
</feature>
<feature type="domain" description="SPRY" evidence="6">
    <location>
        <begin position="298"/>
        <end position="378"/>
    </location>
</feature>
<name>A0AAN7Z705_9PEZI</name>
<feature type="compositionally biased region" description="Low complexity" evidence="5">
    <location>
        <begin position="18"/>
        <end position="32"/>
    </location>
</feature>
<evidence type="ECO:0000256" key="3">
    <source>
        <dbReference type="ARBA" id="ARBA00022989"/>
    </source>
</evidence>
<evidence type="ECO:0000256" key="1">
    <source>
        <dbReference type="ARBA" id="ARBA00004370"/>
    </source>
</evidence>
<dbReference type="CDD" id="cd12910">
    <property type="entry name" value="SPRY_SSH4_like"/>
    <property type="match status" value="1"/>
</dbReference>
<protein>
    <recommendedName>
        <fullName evidence="6">SPRY domain-containing protein</fullName>
    </recommendedName>
</protein>
<evidence type="ECO:0000256" key="2">
    <source>
        <dbReference type="ARBA" id="ARBA00022692"/>
    </source>
</evidence>
<dbReference type="Proteomes" id="UP001305414">
    <property type="component" value="Unassembled WGS sequence"/>
</dbReference>
<evidence type="ECO:0000256" key="4">
    <source>
        <dbReference type="ARBA" id="ARBA00023136"/>
    </source>
</evidence>
<dbReference type="GO" id="GO:0016020">
    <property type="term" value="C:membrane"/>
    <property type="evidence" value="ECO:0007669"/>
    <property type="project" value="UniProtKB-SubCell"/>
</dbReference>
<dbReference type="InterPro" id="IPR035780">
    <property type="entry name" value="SPRY_Ssh4-like"/>
</dbReference>
<dbReference type="InterPro" id="IPR050618">
    <property type="entry name" value="Ubq-SigPath_Reg"/>
</dbReference>
<reference evidence="7 8" key="1">
    <citation type="submission" date="2023-10" db="EMBL/GenBank/DDBJ databases">
        <title>Draft genome sequence of Xylaria bambusicola isolate GMP-LS, the root and basal stem rot pathogen of sugarcane in Indonesia.</title>
        <authorList>
            <person name="Selvaraj P."/>
            <person name="Muralishankar V."/>
            <person name="Muruganantham S."/>
            <person name="Sp S."/>
            <person name="Haryani S."/>
            <person name="Lau K.J.X."/>
            <person name="Naqvi N.I."/>
        </authorList>
    </citation>
    <scope>NUCLEOTIDE SEQUENCE [LARGE SCALE GENOMIC DNA]</scope>
    <source>
        <strain evidence="7">GMP-LS</strain>
    </source>
</reference>
<evidence type="ECO:0000313" key="8">
    <source>
        <dbReference type="Proteomes" id="UP001305414"/>
    </source>
</evidence>
<dbReference type="EMBL" id="JAWHQM010000026">
    <property type="protein sequence ID" value="KAK5632687.1"/>
    <property type="molecule type" value="Genomic_DNA"/>
</dbReference>
<evidence type="ECO:0000259" key="6">
    <source>
        <dbReference type="Pfam" id="PF00622"/>
    </source>
</evidence>
<dbReference type="PANTHER" id="PTHR12864">
    <property type="entry name" value="RAN BINDING PROTEIN 9-RELATED"/>
    <property type="match status" value="1"/>
</dbReference>
<comment type="subcellular location">
    <subcellularLocation>
        <location evidence="1">Membrane</location>
    </subcellularLocation>
</comment>
<comment type="caution">
    <text evidence="7">The sequence shown here is derived from an EMBL/GenBank/DDBJ whole genome shotgun (WGS) entry which is preliminary data.</text>
</comment>
<sequence>MCFTSSDRSDDPPPRPAQLPQKQQQRQSASMPYTSKASIPNDFAPPAGPPASHRTLYQAQETDYAPPSGPPPQPQDFAPPQGPPPSQRAAEEYAPPSGLPPSHDYVPPAGPPPSKNNPFFEDAVPPPGPPPSHVHAYRGEESFDYAPPPGPPPSQDYAAPPGPPPLQEKEQEFKKHDWETAVPDTSLLPPPPNFFNGFDRSPTNNATEKEADAADEWCEHFPLDNPRRFAPLEVAAMSTGNINMFAPPFYQGTLHRESVGVWRGLSPSEAPDTCLATYPPLYSVTQHSPFATRQRKTIYYEVRILEAHISRKTRKEEVSLALGYAAPPYPPFRLPGWQRGSLGVHGDDGHKYINDKWGGKTFTQPFKRGDTLGLGMDFTPMFEASYDNSTPAPVGRILVEIFLTRDGVEAGRWDLHEESDRIHDMPVTGLEGFHDLCASVGVFDKVGFEIIFDPKKWKWQSRRSML</sequence>
<gene>
    <name evidence="7" type="ORF">RRF57_008401</name>
</gene>
<organism evidence="7 8">
    <name type="scientific">Xylaria bambusicola</name>
    <dbReference type="NCBI Taxonomy" id="326684"/>
    <lineage>
        <taxon>Eukaryota</taxon>
        <taxon>Fungi</taxon>
        <taxon>Dikarya</taxon>
        <taxon>Ascomycota</taxon>
        <taxon>Pezizomycotina</taxon>
        <taxon>Sordariomycetes</taxon>
        <taxon>Xylariomycetidae</taxon>
        <taxon>Xylariales</taxon>
        <taxon>Xylariaceae</taxon>
        <taxon>Xylaria</taxon>
    </lineage>
</organism>
<evidence type="ECO:0000256" key="5">
    <source>
        <dbReference type="SAM" id="MobiDB-lite"/>
    </source>
</evidence>
<dbReference type="PRINTS" id="PR01217">
    <property type="entry name" value="PRICHEXTENSN"/>
</dbReference>
<keyword evidence="4" id="KW-0472">Membrane</keyword>
<feature type="compositionally biased region" description="Pro residues" evidence="5">
    <location>
        <begin position="146"/>
        <end position="166"/>
    </location>
</feature>
<dbReference type="Gene3D" id="2.60.120.920">
    <property type="match status" value="1"/>
</dbReference>
<dbReference type="InterPro" id="IPR043136">
    <property type="entry name" value="B30.2/SPRY_sf"/>
</dbReference>
<dbReference type="InterPro" id="IPR003877">
    <property type="entry name" value="SPRY_dom"/>
</dbReference>
<evidence type="ECO:0000313" key="7">
    <source>
        <dbReference type="EMBL" id="KAK5632687.1"/>
    </source>
</evidence>
<dbReference type="AlphaFoldDB" id="A0AAN7Z705"/>
<accession>A0AAN7Z705</accession>
<dbReference type="Pfam" id="PF00622">
    <property type="entry name" value="SPRY"/>
    <property type="match status" value="1"/>
</dbReference>